<dbReference type="GO" id="GO:0016705">
    <property type="term" value="F:oxidoreductase activity, acting on paired donors, with incorporation or reduction of molecular oxygen"/>
    <property type="evidence" value="ECO:0007669"/>
    <property type="project" value="InterPro"/>
</dbReference>
<reference evidence="5" key="1">
    <citation type="submission" date="2018-05" db="EMBL/GenBank/DDBJ databases">
        <authorList>
            <person name="Lanie J.A."/>
            <person name="Ng W.-L."/>
            <person name="Kazmierczak K.M."/>
            <person name="Andrzejewski T.M."/>
            <person name="Davidsen T.M."/>
            <person name="Wayne K.J."/>
            <person name="Tettelin H."/>
            <person name="Glass J.I."/>
            <person name="Rusch D."/>
            <person name="Podicherti R."/>
            <person name="Tsui H.-C.T."/>
            <person name="Winkler M.E."/>
        </authorList>
    </citation>
    <scope>NUCLEOTIDE SEQUENCE</scope>
</reference>
<accession>A0A382FNH3</accession>
<evidence type="ECO:0000259" key="4">
    <source>
        <dbReference type="Pfam" id="PF00296"/>
    </source>
</evidence>
<dbReference type="GO" id="GO:0005829">
    <property type="term" value="C:cytosol"/>
    <property type="evidence" value="ECO:0007669"/>
    <property type="project" value="TreeGrafter"/>
</dbReference>
<sequence>MIKSFSALYAGHVLEGEGIGFSGTPHDDRWYSNERLSQAFDIARESAILMDDLGYDILWMAEHHFQREGYECIPNLLILSQYLAQHTKRIKFGCGFNVLPMWHPIRLAEDYAMVDILTKGRVIFGVGRGYHTREVESFGAPLIDADANRELFEEQFEIIMKAFNQESFSHQGKHYTIPPEVPYRGYHLKDVTLVPRPANLPVETWQPIVSGTDRALNFMAKWDIKGIILGTGEEYVDDWVHRYQEANARVGRDLTLGGSLGLGLWCYIDDTREKAEKALEPLFEEHVKFAAPLGMLRYSDEQMDETGPGGASRHIAAGSNFREV</sequence>
<evidence type="ECO:0000313" key="5">
    <source>
        <dbReference type="EMBL" id="SVB63904.1"/>
    </source>
</evidence>
<dbReference type="Pfam" id="PF00296">
    <property type="entry name" value="Bac_luciferase"/>
    <property type="match status" value="1"/>
</dbReference>
<dbReference type="InterPro" id="IPR011251">
    <property type="entry name" value="Luciferase-like_dom"/>
</dbReference>
<organism evidence="5">
    <name type="scientific">marine metagenome</name>
    <dbReference type="NCBI Taxonomy" id="408172"/>
    <lineage>
        <taxon>unclassified sequences</taxon>
        <taxon>metagenomes</taxon>
        <taxon>ecological metagenomes</taxon>
    </lineage>
</organism>
<dbReference type="PANTHER" id="PTHR30137">
    <property type="entry name" value="LUCIFERASE-LIKE MONOOXYGENASE"/>
    <property type="match status" value="1"/>
</dbReference>
<proteinExistence type="predicted"/>
<dbReference type="GO" id="GO:0004497">
    <property type="term" value="F:monooxygenase activity"/>
    <property type="evidence" value="ECO:0007669"/>
    <property type="project" value="UniProtKB-KW"/>
</dbReference>
<dbReference type="InterPro" id="IPR036661">
    <property type="entry name" value="Luciferase-like_sf"/>
</dbReference>
<dbReference type="Gene3D" id="3.20.20.30">
    <property type="entry name" value="Luciferase-like domain"/>
    <property type="match status" value="1"/>
</dbReference>
<feature type="domain" description="Luciferase-like" evidence="4">
    <location>
        <begin position="35"/>
        <end position="293"/>
    </location>
</feature>
<dbReference type="AlphaFoldDB" id="A0A382FNH3"/>
<feature type="non-terminal residue" evidence="5">
    <location>
        <position position="324"/>
    </location>
</feature>
<dbReference type="EMBL" id="UINC01050665">
    <property type="protein sequence ID" value="SVB63904.1"/>
    <property type="molecule type" value="Genomic_DNA"/>
</dbReference>
<keyword evidence="1" id="KW-0560">Oxidoreductase</keyword>
<protein>
    <recommendedName>
        <fullName evidence="4">Luciferase-like domain-containing protein</fullName>
    </recommendedName>
</protein>
<evidence type="ECO:0000256" key="1">
    <source>
        <dbReference type="ARBA" id="ARBA00023002"/>
    </source>
</evidence>
<keyword evidence="2" id="KW-0503">Monooxygenase</keyword>
<dbReference type="InterPro" id="IPR050766">
    <property type="entry name" value="Bact_Lucif_Oxidored"/>
</dbReference>
<feature type="region of interest" description="Disordered" evidence="3">
    <location>
        <begin position="302"/>
        <end position="324"/>
    </location>
</feature>
<name>A0A382FNH3_9ZZZZ</name>
<evidence type="ECO:0000256" key="3">
    <source>
        <dbReference type="SAM" id="MobiDB-lite"/>
    </source>
</evidence>
<evidence type="ECO:0000256" key="2">
    <source>
        <dbReference type="ARBA" id="ARBA00023033"/>
    </source>
</evidence>
<dbReference type="SUPFAM" id="SSF51679">
    <property type="entry name" value="Bacterial luciferase-like"/>
    <property type="match status" value="1"/>
</dbReference>
<dbReference type="PANTHER" id="PTHR30137:SF8">
    <property type="entry name" value="BLR5498 PROTEIN"/>
    <property type="match status" value="1"/>
</dbReference>
<gene>
    <name evidence="5" type="ORF">METZ01_LOCUS216758</name>
</gene>